<dbReference type="PRINTS" id="PR01438">
    <property type="entry name" value="UNVRSLSTRESS"/>
</dbReference>
<evidence type="ECO:0000313" key="4">
    <source>
        <dbReference type="Proteomes" id="UP000473325"/>
    </source>
</evidence>
<feature type="domain" description="UspA" evidence="2">
    <location>
        <begin position="148"/>
        <end position="288"/>
    </location>
</feature>
<protein>
    <submittedName>
        <fullName evidence="3">Universal stress protein</fullName>
    </submittedName>
</protein>
<dbReference type="PANTHER" id="PTHR43010">
    <property type="entry name" value="UNIVERSAL STRESS PROTEIN SLR1230"/>
    <property type="match status" value="1"/>
</dbReference>
<accession>A0A6L7EXS6</accession>
<dbReference type="PANTHER" id="PTHR43010:SF1">
    <property type="entry name" value="USPA DOMAIN-CONTAINING PROTEIN"/>
    <property type="match status" value="1"/>
</dbReference>
<dbReference type="EMBL" id="WUEK01000003">
    <property type="protein sequence ID" value="MXG89135.1"/>
    <property type="molecule type" value="Genomic_DNA"/>
</dbReference>
<proteinExistence type="inferred from homology"/>
<evidence type="ECO:0000313" key="3">
    <source>
        <dbReference type="EMBL" id="MXG89135.1"/>
    </source>
</evidence>
<comment type="caution">
    <text evidence="3">The sequence shown here is derived from an EMBL/GenBank/DDBJ whole genome shotgun (WGS) entry which is preliminary data.</text>
</comment>
<feature type="domain" description="UspA" evidence="2">
    <location>
        <begin position="2"/>
        <end position="133"/>
    </location>
</feature>
<dbReference type="InterPro" id="IPR014729">
    <property type="entry name" value="Rossmann-like_a/b/a_fold"/>
</dbReference>
<organism evidence="3 4">
    <name type="scientific">Nocardioides flavescens</name>
    <dbReference type="NCBI Taxonomy" id="2691959"/>
    <lineage>
        <taxon>Bacteria</taxon>
        <taxon>Bacillati</taxon>
        <taxon>Actinomycetota</taxon>
        <taxon>Actinomycetes</taxon>
        <taxon>Propionibacteriales</taxon>
        <taxon>Nocardioidaceae</taxon>
        <taxon>Nocardioides</taxon>
    </lineage>
</organism>
<dbReference type="InterPro" id="IPR051688">
    <property type="entry name" value="USP_A"/>
</dbReference>
<dbReference type="Proteomes" id="UP000473325">
    <property type="component" value="Unassembled WGS sequence"/>
</dbReference>
<keyword evidence="4" id="KW-1185">Reference proteome</keyword>
<dbReference type="RefSeq" id="WP_160876255.1">
    <property type="nucleotide sequence ID" value="NZ_WUEK01000003.1"/>
</dbReference>
<dbReference type="Gene3D" id="3.40.50.620">
    <property type="entry name" value="HUPs"/>
    <property type="match status" value="2"/>
</dbReference>
<dbReference type="AlphaFoldDB" id="A0A6L7EXS6"/>
<gene>
    <name evidence="3" type="ORF">GRQ65_06180</name>
</gene>
<dbReference type="SUPFAM" id="SSF52402">
    <property type="entry name" value="Adenine nucleotide alpha hydrolases-like"/>
    <property type="match status" value="2"/>
</dbReference>
<evidence type="ECO:0000256" key="1">
    <source>
        <dbReference type="ARBA" id="ARBA00008791"/>
    </source>
</evidence>
<reference evidence="3 4" key="1">
    <citation type="submission" date="2019-12" db="EMBL/GenBank/DDBJ databases">
        <authorList>
            <person name="Kun Z."/>
        </authorList>
    </citation>
    <scope>NUCLEOTIDE SEQUENCE [LARGE SCALE GENOMIC DNA]</scope>
    <source>
        <strain evidence="3 4">YIM 123512</strain>
    </source>
</reference>
<sequence length="300" mass="31623">MRVLVAYRGEADGDEALQLAAVLRRTTQAETTVVAVLPRTSYVGDERPDLEYRQHLDDLAAGARAAATAALGDDATFERVAATSVAAGLVEAAERLGSDVLVLGSARDAVRGNLVLGSVGERLLHSSPVPLLMSPHGYAPGGRTRFTRLTCAYVGITQSREALGAACDLAVRHDLRLRVATFVPRAATMYPPEVGLDAEDMVSAQFAEQAVGLHHDAVAFCEQRGVEVVESVVGRGRGWAGALAAVAWEPGDVLVFGSSRLGHLARVFLGSTASKLLRHTPVPVLVVPSGSAHWIEHTPA</sequence>
<comment type="similarity">
    <text evidence="1">Belongs to the universal stress protein A family.</text>
</comment>
<dbReference type="CDD" id="cd00293">
    <property type="entry name" value="USP-like"/>
    <property type="match status" value="2"/>
</dbReference>
<dbReference type="InterPro" id="IPR006015">
    <property type="entry name" value="Universal_stress_UspA"/>
</dbReference>
<dbReference type="Pfam" id="PF00582">
    <property type="entry name" value="Usp"/>
    <property type="match status" value="2"/>
</dbReference>
<evidence type="ECO:0000259" key="2">
    <source>
        <dbReference type="Pfam" id="PF00582"/>
    </source>
</evidence>
<dbReference type="InterPro" id="IPR006016">
    <property type="entry name" value="UspA"/>
</dbReference>
<name>A0A6L7EXS6_9ACTN</name>